<evidence type="ECO:0000313" key="2">
    <source>
        <dbReference type="Proteomes" id="UP000265703"/>
    </source>
</evidence>
<reference evidence="1 2" key="1">
    <citation type="submission" date="2018-06" db="EMBL/GenBank/DDBJ databases">
        <title>Comparative genomics reveals the genomic features of Rhizophagus irregularis, R. cerebriforme, R. diaphanum and Gigaspora rosea, and their symbiotic lifestyle signature.</title>
        <authorList>
            <person name="Morin E."/>
            <person name="San Clemente H."/>
            <person name="Chen E.C.H."/>
            <person name="De La Providencia I."/>
            <person name="Hainaut M."/>
            <person name="Kuo A."/>
            <person name="Kohler A."/>
            <person name="Murat C."/>
            <person name="Tang N."/>
            <person name="Roy S."/>
            <person name="Loubradou J."/>
            <person name="Henrissat B."/>
            <person name="Grigoriev I.V."/>
            <person name="Corradi N."/>
            <person name="Roux C."/>
            <person name="Martin F.M."/>
        </authorList>
    </citation>
    <scope>NUCLEOTIDE SEQUENCE [LARGE SCALE GENOMIC DNA]</scope>
    <source>
        <strain evidence="1 2">DAOM 227022</strain>
    </source>
</reference>
<dbReference type="AlphaFoldDB" id="A0A397T186"/>
<sequence length="197" mass="22721">MLKEERPKLKYPNYWDKDPNNWGGVNEWDIYWIENQPRSALITKQNSHTALAEELKRLNQIYTGIHPACEIISGLQNELKGIAKSDENKKIWDTRDRIASLKVESELIDLESHINEKKGRQAGLRIARRGFQVYADAEFDSVEREQKRIRANENDEVIVENASPVTTHPYFHVHIPPPRVVTLSSPNNITPTCVHTS</sequence>
<keyword evidence="2" id="KW-1185">Reference proteome</keyword>
<organism evidence="1 2">
    <name type="scientific">Glomus cerebriforme</name>
    <dbReference type="NCBI Taxonomy" id="658196"/>
    <lineage>
        <taxon>Eukaryota</taxon>
        <taxon>Fungi</taxon>
        <taxon>Fungi incertae sedis</taxon>
        <taxon>Mucoromycota</taxon>
        <taxon>Glomeromycotina</taxon>
        <taxon>Glomeromycetes</taxon>
        <taxon>Glomerales</taxon>
        <taxon>Glomeraceae</taxon>
        <taxon>Glomus</taxon>
    </lineage>
</organism>
<name>A0A397T186_9GLOM</name>
<dbReference type="OrthoDB" id="2433090at2759"/>
<dbReference type="Proteomes" id="UP000265703">
    <property type="component" value="Unassembled WGS sequence"/>
</dbReference>
<comment type="caution">
    <text evidence="1">The sequence shown here is derived from an EMBL/GenBank/DDBJ whole genome shotgun (WGS) entry which is preliminary data.</text>
</comment>
<dbReference type="EMBL" id="QKYT01000139">
    <property type="protein sequence ID" value="RIA91933.1"/>
    <property type="molecule type" value="Genomic_DNA"/>
</dbReference>
<proteinExistence type="predicted"/>
<protein>
    <submittedName>
        <fullName evidence="1">Uncharacterized protein</fullName>
    </submittedName>
</protein>
<gene>
    <name evidence="1" type="ORF">C1645_766370</name>
</gene>
<accession>A0A397T186</accession>
<evidence type="ECO:0000313" key="1">
    <source>
        <dbReference type="EMBL" id="RIA91933.1"/>
    </source>
</evidence>